<dbReference type="InterPro" id="IPR003741">
    <property type="entry name" value="LUD_dom"/>
</dbReference>
<dbReference type="InterPro" id="IPR024185">
    <property type="entry name" value="FTHF_cligase-like_sf"/>
</dbReference>
<reference evidence="2" key="2">
    <citation type="journal article" date="2021" name="PeerJ">
        <title>Extensive microbial diversity within the chicken gut microbiome revealed by metagenomics and culture.</title>
        <authorList>
            <person name="Gilroy R."/>
            <person name="Ravi A."/>
            <person name="Getino M."/>
            <person name="Pursley I."/>
            <person name="Horton D.L."/>
            <person name="Alikhan N.F."/>
            <person name="Baker D."/>
            <person name="Gharbi K."/>
            <person name="Hall N."/>
            <person name="Watson M."/>
            <person name="Adriaenssens E.M."/>
            <person name="Foster-Nyarko E."/>
            <person name="Jarju S."/>
            <person name="Secka A."/>
            <person name="Antonio M."/>
            <person name="Oren A."/>
            <person name="Chaudhuri R.R."/>
            <person name="La Ragione R."/>
            <person name="Hildebrand F."/>
            <person name="Pallen M.J."/>
        </authorList>
    </citation>
    <scope>NUCLEOTIDE SEQUENCE</scope>
    <source>
        <strain evidence="2">ChiBcec15-4380</strain>
    </source>
</reference>
<evidence type="ECO:0000313" key="3">
    <source>
        <dbReference type="Proteomes" id="UP000824239"/>
    </source>
</evidence>
<evidence type="ECO:0000313" key="2">
    <source>
        <dbReference type="EMBL" id="HIR50468.1"/>
    </source>
</evidence>
<dbReference type="SUPFAM" id="SSF100950">
    <property type="entry name" value="NagB/RpiA/CoA transferase-like"/>
    <property type="match status" value="1"/>
</dbReference>
<sequence length="199" mass="21790">MDLQTCKERLEANGFTVRVFETREAAADYLDVAIDGKTVGMGGSMTLAELNAYERLSQHNTVYSHQAGGDPAEQRRLAATADVYLLSANAIAAETGELLNIDGVGNRVSASLYGHEKVIFVAGRNKVSPDFHEAYQRLRNVVAPKNAQRLQRKTPCAAKADKCYNCSSPDRICNGLVVHMKPMRGMPTEVILINEDLGY</sequence>
<organism evidence="2 3">
    <name type="scientific">Candidatus Avoscillospira avicola</name>
    <dbReference type="NCBI Taxonomy" id="2840706"/>
    <lineage>
        <taxon>Bacteria</taxon>
        <taxon>Bacillati</taxon>
        <taxon>Bacillota</taxon>
        <taxon>Clostridia</taxon>
        <taxon>Eubacteriales</taxon>
        <taxon>Oscillospiraceae</taxon>
        <taxon>Oscillospiraceae incertae sedis</taxon>
        <taxon>Candidatus Avoscillospira</taxon>
    </lineage>
</organism>
<accession>A0A9D1IWL8</accession>
<proteinExistence type="predicted"/>
<dbReference type="Gene3D" id="3.40.50.10420">
    <property type="entry name" value="NagB/RpiA/CoA transferase-like"/>
    <property type="match status" value="1"/>
</dbReference>
<dbReference type="PANTHER" id="PTHR36179">
    <property type="entry name" value="LUD_DOM DOMAIN-CONTAINING PROTEIN"/>
    <property type="match status" value="1"/>
</dbReference>
<comment type="caution">
    <text evidence="2">The sequence shown here is derived from an EMBL/GenBank/DDBJ whole genome shotgun (WGS) entry which is preliminary data.</text>
</comment>
<dbReference type="PANTHER" id="PTHR36179:SF2">
    <property type="entry name" value="LUD DOMAIN-CONTAINING PROTEIN"/>
    <property type="match status" value="1"/>
</dbReference>
<feature type="domain" description="LUD" evidence="1">
    <location>
        <begin position="5"/>
        <end position="180"/>
    </location>
</feature>
<dbReference type="AlphaFoldDB" id="A0A9D1IWL8"/>
<name>A0A9D1IWL8_9FIRM</name>
<protein>
    <submittedName>
        <fullName evidence="2">Lactate utilization protein</fullName>
    </submittedName>
</protein>
<dbReference type="EMBL" id="DVHE01000034">
    <property type="protein sequence ID" value="HIR50468.1"/>
    <property type="molecule type" value="Genomic_DNA"/>
</dbReference>
<gene>
    <name evidence="2" type="ORF">IAA53_04160</name>
</gene>
<evidence type="ECO:0000259" key="1">
    <source>
        <dbReference type="Pfam" id="PF02589"/>
    </source>
</evidence>
<reference evidence="2" key="1">
    <citation type="submission" date="2020-10" db="EMBL/GenBank/DDBJ databases">
        <authorList>
            <person name="Gilroy R."/>
        </authorList>
    </citation>
    <scope>NUCLEOTIDE SEQUENCE</scope>
    <source>
        <strain evidence="2">ChiBcec15-4380</strain>
    </source>
</reference>
<dbReference type="Pfam" id="PF02589">
    <property type="entry name" value="LUD_dom"/>
    <property type="match status" value="1"/>
</dbReference>
<dbReference type="InterPro" id="IPR037171">
    <property type="entry name" value="NagB/RpiA_transferase-like"/>
</dbReference>
<dbReference type="Proteomes" id="UP000824239">
    <property type="component" value="Unassembled WGS sequence"/>
</dbReference>